<dbReference type="Proteomes" id="UP000468901">
    <property type="component" value="Unassembled WGS sequence"/>
</dbReference>
<protein>
    <submittedName>
        <fullName evidence="1">NAD(P)-binding protein</fullName>
    </submittedName>
</protein>
<reference evidence="1 2" key="1">
    <citation type="submission" date="2019-09" db="EMBL/GenBank/DDBJ databases">
        <title>Parvibaculum sedimenti sp. nov., isolated from sediment.</title>
        <authorList>
            <person name="Wang Y."/>
        </authorList>
    </citation>
    <scope>NUCLEOTIDE SEQUENCE [LARGE SCALE GENOMIC DNA]</scope>
    <source>
        <strain evidence="1 2">HXT-9</strain>
    </source>
</reference>
<dbReference type="PRINTS" id="PR00411">
    <property type="entry name" value="PNDRDTASEI"/>
</dbReference>
<gene>
    <name evidence="1" type="ORF">F2P47_02370</name>
</gene>
<evidence type="ECO:0000313" key="1">
    <source>
        <dbReference type="EMBL" id="KAB7742138.1"/>
    </source>
</evidence>
<dbReference type="AlphaFoldDB" id="A0A6N6VLC2"/>
<dbReference type="Pfam" id="PF13738">
    <property type="entry name" value="Pyr_redox_3"/>
    <property type="match status" value="1"/>
</dbReference>
<comment type="caution">
    <text evidence="1">The sequence shown here is derived from an EMBL/GenBank/DDBJ whole genome shotgun (WGS) entry which is preliminary data.</text>
</comment>
<dbReference type="InterPro" id="IPR051209">
    <property type="entry name" value="FAD-bind_Monooxygenase_sf"/>
</dbReference>
<sequence length="493" mass="54325">MGKTSVAVIGAGLGGLCAAIKLKEAGFNNVTILEKAAKVGGTWRDNSYPGCACDTPVAMYQFSFAPSLGWSHLFPRAGEVQAYSEFLADTFNLRPNLKLGAETTSAVWDEAKSVWRLTTKSGETIEADAIVPALGQLNRPTIPEIKGRDSFKGPAFHSARWDHSVDLAGKRVGVIGSAASAVQLIPEVAKVAKHLTVFQRTPNWVIPRLDRPITEEEKALMMTASEIAQMGRDVIYANADHLFWQAFSWTKEGRDAYTRIALNQLEEQVPDAELRKKLTPDYPIGCKRILITDDFYPALMRPNVSLVTEHIEGITPEGVKTGDGAMHDLDVIVYATGFETTGWHWSMDVIGRGGKRLNDVWHEAPEAYLGITTAGFPNMFMLYGPNTNLGHNTITFMIERQVEYAVKALQALEARGAASMDVTQTAQDRFNRELQANLAKTTWADPGCHSWYKTADGRITQNWGSHTRDYARATANIALEDYTLGQRETVAAQ</sequence>
<dbReference type="EMBL" id="WESC01000002">
    <property type="protein sequence ID" value="KAB7742138.1"/>
    <property type="molecule type" value="Genomic_DNA"/>
</dbReference>
<dbReference type="PANTHER" id="PTHR42877:SF4">
    <property type="entry name" value="FAD_NAD(P)-BINDING DOMAIN-CONTAINING PROTEIN-RELATED"/>
    <property type="match status" value="1"/>
</dbReference>
<organism evidence="1 2">
    <name type="scientific">Parvibaculum sedimenti</name>
    <dbReference type="NCBI Taxonomy" id="2608632"/>
    <lineage>
        <taxon>Bacteria</taxon>
        <taxon>Pseudomonadati</taxon>
        <taxon>Pseudomonadota</taxon>
        <taxon>Alphaproteobacteria</taxon>
        <taxon>Hyphomicrobiales</taxon>
        <taxon>Parvibaculaceae</taxon>
        <taxon>Parvibaculum</taxon>
    </lineage>
</organism>
<dbReference type="RefSeq" id="WP_152214560.1">
    <property type="nucleotide sequence ID" value="NZ_JBAQYD010000322.1"/>
</dbReference>
<dbReference type="InterPro" id="IPR036188">
    <property type="entry name" value="FAD/NAD-bd_sf"/>
</dbReference>
<proteinExistence type="predicted"/>
<name>A0A6N6VLC2_9HYPH</name>
<keyword evidence="2" id="KW-1185">Reference proteome</keyword>
<evidence type="ECO:0000313" key="2">
    <source>
        <dbReference type="Proteomes" id="UP000468901"/>
    </source>
</evidence>
<dbReference type="SUPFAM" id="SSF51905">
    <property type="entry name" value="FAD/NAD(P)-binding domain"/>
    <property type="match status" value="2"/>
</dbReference>
<dbReference type="PANTHER" id="PTHR42877">
    <property type="entry name" value="L-ORNITHINE N(5)-MONOOXYGENASE-RELATED"/>
    <property type="match status" value="1"/>
</dbReference>
<dbReference type="Gene3D" id="3.50.50.60">
    <property type="entry name" value="FAD/NAD(P)-binding domain"/>
    <property type="match status" value="2"/>
</dbReference>
<accession>A0A6N6VLC2</accession>